<gene>
    <name evidence="1" type="ordered locus">Bathy14g00500</name>
</gene>
<dbReference type="OrthoDB" id="498371at2759"/>
<accession>K8F3X2</accession>
<dbReference type="AlphaFoldDB" id="K8F3X2"/>
<dbReference type="SUPFAM" id="SSF48403">
    <property type="entry name" value="Ankyrin repeat"/>
    <property type="match status" value="1"/>
</dbReference>
<reference evidence="1 2" key="1">
    <citation type="submission" date="2011-10" db="EMBL/GenBank/DDBJ databases">
        <authorList>
            <person name="Genoscope - CEA"/>
        </authorList>
    </citation>
    <scope>NUCLEOTIDE SEQUENCE [LARGE SCALE GENOMIC DNA]</scope>
    <source>
        <strain evidence="1 2">RCC 1105</strain>
    </source>
</reference>
<dbReference type="Proteomes" id="UP000198341">
    <property type="component" value="Chromosome 14"/>
</dbReference>
<dbReference type="EMBL" id="FO082265">
    <property type="protein sequence ID" value="CCO19485.1"/>
    <property type="molecule type" value="Genomic_DNA"/>
</dbReference>
<dbReference type="STRING" id="41875.K8F3X2"/>
<keyword evidence="2" id="KW-1185">Reference proteome</keyword>
<dbReference type="Pfam" id="PF12796">
    <property type="entry name" value="Ank_2"/>
    <property type="match status" value="1"/>
</dbReference>
<dbReference type="InterPro" id="IPR002110">
    <property type="entry name" value="Ankyrin_rpt"/>
</dbReference>
<evidence type="ECO:0000313" key="1">
    <source>
        <dbReference type="EMBL" id="CCO19485.1"/>
    </source>
</evidence>
<dbReference type="InterPro" id="IPR052050">
    <property type="entry name" value="SecEffector_AnkRepeat"/>
</dbReference>
<evidence type="ECO:0000313" key="2">
    <source>
        <dbReference type="Proteomes" id="UP000198341"/>
    </source>
</evidence>
<proteinExistence type="predicted"/>
<dbReference type="RefSeq" id="XP_007509028.1">
    <property type="nucleotide sequence ID" value="XM_007508966.1"/>
</dbReference>
<name>K8F3X2_9CHLO</name>
<dbReference type="PANTHER" id="PTHR46586">
    <property type="entry name" value="ANKYRIN REPEAT-CONTAINING PROTEIN"/>
    <property type="match status" value="1"/>
</dbReference>
<dbReference type="PANTHER" id="PTHR46586:SF3">
    <property type="entry name" value="ANKYRIN REPEAT-CONTAINING PROTEIN"/>
    <property type="match status" value="1"/>
</dbReference>
<organism evidence="1 2">
    <name type="scientific">Bathycoccus prasinos</name>
    <dbReference type="NCBI Taxonomy" id="41875"/>
    <lineage>
        <taxon>Eukaryota</taxon>
        <taxon>Viridiplantae</taxon>
        <taxon>Chlorophyta</taxon>
        <taxon>Mamiellophyceae</taxon>
        <taxon>Mamiellales</taxon>
        <taxon>Bathycoccaceae</taxon>
        <taxon>Bathycoccus</taxon>
    </lineage>
</organism>
<sequence length="335" mass="38960">MRRQIWRKYETKKKANSSDQNIIIIIVMGKKQLSGAQKRKKRKEKEELALDMERLKLGPTKLWTGLVVHHKDVFVSHVISKLNLMDRFFFSKVNTESRGVLEYAGVNVSKLGVTVHECSSISTLEWAWNHIPWGEKFEDGTVRDQAWFCLQVAFTNKLEFLKWAREVKQCEWNEWTIKVAADIGNLEMLKYCFSNGCPCDEKEVCELAAHGGHLDCVRFLFDKVEPSRETERTAALQAACGCHTDILKYFVEERRISSYEEKCNCVVNAAMYGKLDCLKYLLGEEAKAPLNFWQYIAYARYYEHPDCENYLLEKGCPEPTDEQYAAFIDLEKEEE</sequence>
<dbReference type="InterPro" id="IPR036770">
    <property type="entry name" value="Ankyrin_rpt-contain_sf"/>
</dbReference>
<dbReference type="KEGG" id="bpg:Bathy14g00500"/>
<dbReference type="Gene3D" id="1.25.40.20">
    <property type="entry name" value="Ankyrin repeat-containing domain"/>
    <property type="match status" value="1"/>
</dbReference>
<protein>
    <submittedName>
        <fullName evidence="1">Uncharacterized protein</fullName>
    </submittedName>
</protein>
<dbReference type="GeneID" id="19011721"/>